<dbReference type="Gene3D" id="3.80.10.10">
    <property type="entry name" value="Ribonuclease Inhibitor"/>
    <property type="match status" value="2"/>
</dbReference>
<dbReference type="SUPFAM" id="SSF52047">
    <property type="entry name" value="RNI-like"/>
    <property type="match status" value="1"/>
</dbReference>
<keyword evidence="23" id="KW-1185">Reference proteome</keyword>
<evidence type="ECO:0000256" key="14">
    <source>
        <dbReference type="ARBA" id="ARBA00023170"/>
    </source>
</evidence>
<dbReference type="EC" id="2.7.11.1" evidence="2"/>
<reference evidence="22" key="1">
    <citation type="journal article" date="2009" name="Rice">
        <title>De Novo Next Generation Sequencing of Plant Genomes.</title>
        <authorList>
            <person name="Rounsley S."/>
            <person name="Marri P.R."/>
            <person name="Yu Y."/>
            <person name="He R."/>
            <person name="Sisneros N."/>
            <person name="Goicoechea J.L."/>
            <person name="Lee S.J."/>
            <person name="Angelova A."/>
            <person name="Kudrna D."/>
            <person name="Luo M."/>
            <person name="Affourtit J."/>
            <person name="Desany B."/>
            <person name="Knight J."/>
            <person name="Niazi F."/>
            <person name="Egholm M."/>
            <person name="Wing R.A."/>
        </authorList>
    </citation>
    <scope>NUCLEOTIDE SEQUENCE [LARGE SCALE GENOMIC DNA]</scope>
    <source>
        <strain evidence="22">cv. IRGC 105608</strain>
    </source>
</reference>
<keyword evidence="9 18" id="KW-0547">Nucleotide-binding</keyword>
<keyword evidence="11 18" id="KW-0067">ATP-binding</keyword>
<dbReference type="GO" id="GO:0005886">
    <property type="term" value="C:plasma membrane"/>
    <property type="evidence" value="ECO:0007669"/>
    <property type="project" value="UniProtKB-SubCell"/>
</dbReference>
<keyword evidence="8" id="KW-0677">Repeat</keyword>
<evidence type="ECO:0000259" key="21">
    <source>
        <dbReference type="PROSITE" id="PS50011"/>
    </source>
</evidence>
<dbReference type="InterPro" id="IPR017441">
    <property type="entry name" value="Protein_kinase_ATP_BS"/>
</dbReference>
<dbReference type="PANTHER" id="PTHR27000:SF290">
    <property type="entry name" value="LRR RECEPTOR-LIKE SERINE_THREONINE-PROTEIN KINASE RGI2"/>
    <property type="match status" value="1"/>
</dbReference>
<dbReference type="SUPFAM" id="SSF52058">
    <property type="entry name" value="L domain-like"/>
    <property type="match status" value="1"/>
</dbReference>
<keyword evidence="3" id="KW-0723">Serine/threonine-protein kinase</keyword>
<evidence type="ECO:0000256" key="19">
    <source>
        <dbReference type="SAM" id="MobiDB-lite"/>
    </source>
</evidence>
<protein>
    <recommendedName>
        <fullName evidence="2">non-specific serine/threonine protein kinase</fullName>
        <ecNumber evidence="2">2.7.11.1</ecNumber>
    </recommendedName>
</protein>
<keyword evidence="5" id="KW-0808">Transferase</keyword>
<dbReference type="Gramene" id="OBART04G01410.1">
    <property type="protein sequence ID" value="OBART04G01410.1"/>
    <property type="gene ID" value="OBART04G01410"/>
</dbReference>
<dbReference type="SMART" id="SM00369">
    <property type="entry name" value="LRR_TYP"/>
    <property type="match status" value="10"/>
</dbReference>
<evidence type="ECO:0000256" key="8">
    <source>
        <dbReference type="ARBA" id="ARBA00022737"/>
    </source>
</evidence>
<keyword evidence="6" id="KW-0812">Transmembrane</keyword>
<dbReference type="PRINTS" id="PR00019">
    <property type="entry name" value="LEURICHRPT"/>
</dbReference>
<feature type="domain" description="Protein kinase" evidence="21">
    <location>
        <begin position="745"/>
        <end position="1037"/>
    </location>
</feature>
<dbReference type="FunFam" id="3.80.10.10:FF:000333">
    <property type="entry name" value="LRR receptor-like serine/threonine-protein kinase RCH1"/>
    <property type="match status" value="1"/>
</dbReference>
<dbReference type="FunFam" id="3.80.10.10:FF:000095">
    <property type="entry name" value="LRR receptor-like serine/threonine-protein kinase GSO1"/>
    <property type="match status" value="1"/>
</dbReference>
<sequence>MQLPLPPLLPSPMHFLLLLLLHLLSFSSTAASASSEVAFLTQWLNTTAARPPDWSPSASSPCKWSHVGCDAATGSVTSVTFQSVHLAAPLPPGICAALPSLASLVVSDANLTGGVPDDLHLCRRLAVLDLSGNSLSGPIPASLGNATAMASLALNSNQLSGPIPASLGNLAASLRDLLLFDNRLSGELPASLGRLQSLQTLSIYTTMLSGSIPAELAGCGNLTNVYLYENSLSGPLPPSLGALPRLQKLLLWQNSLTGPIPDTFGNLTSLVSLDLSINAISGAIPASLGRLPALQDLMLSDNNLTGTIPPALANATSLVQLQLDTNAISGLIPPELGRLAALQVVFAWQNQLEGSIPASLAGLANLQALDLSHNHLTGAIPPGIFLLRNLTKLLLLSNDLSGVIPPEIGKAASLVRLRLGGNRLAGTIPAAVAGMRSINFLDLGSNRLAGGVPAELGNCSQLQMLDLSNNTLTGALPESLAGVRGLQEIDVSHNQLTGGVPDAFGRLEALSRLVLSGNSLSGAIPAALGKCRNLELLDLSDNALSGRIPDELCAIDGLDIALNLSRNGLTGPIPARISALSKLSVLDLSYNALDGGLAPLAGLDNLVTLNVSNNNFTGYLPDTKLFRQLSTSCLAGNSGLCTKGGDVCFVSIDASGRPVMSADEEEVQRMHRLKLAIALLVTATVAMVLGMVGILRARGMGIVGGKGGHGGGSSDSESGGDLAWPWQFTPFQKLSFSVEQVVRNLVDANIIGKGCSGVVYRVGLDTGEVIAVKKLWPSTRNGADKDDVAGGGRVRDSFSAEVRTLGCIRHKNIVRFLGCCWNKTTRLLMYDYMANGSLGAVLHERRHGGHGGGGAQLEWDVRYRIVLGAAQGLAYLHHDCVPPIVHRDIKANNILIGLDFEAYIADFGLAKLVDDGDFGRSSNTVAGSYGYIAPEYGYMMKITEKSDVYSYGVVVLEVLTGKQPIDPTIPDGQHVVDWVRRRKGAADVLDPALRGRSDAEVDEMLQVMGVALLCVAPSPDDRPAMKDVAAMLNEIRLDRDDYANVDLLLKSGAAAASPPRAAAAATSTSSSTPPSSSSFSGSSAMIYNSSSKAKSPFD</sequence>
<dbReference type="STRING" id="65489.A0A0D3FS74"/>
<evidence type="ECO:0000313" key="23">
    <source>
        <dbReference type="Proteomes" id="UP000026960"/>
    </source>
</evidence>
<dbReference type="InterPro" id="IPR001611">
    <property type="entry name" value="Leu-rich_rpt"/>
</dbReference>
<feature type="signal peptide" evidence="20">
    <location>
        <begin position="1"/>
        <end position="31"/>
    </location>
</feature>
<evidence type="ECO:0000256" key="1">
    <source>
        <dbReference type="ARBA" id="ARBA00004162"/>
    </source>
</evidence>
<evidence type="ECO:0000256" key="11">
    <source>
        <dbReference type="ARBA" id="ARBA00022840"/>
    </source>
</evidence>
<dbReference type="InterPro" id="IPR011009">
    <property type="entry name" value="Kinase-like_dom_sf"/>
</dbReference>
<comment type="catalytic activity">
    <reaction evidence="17">
        <text>L-seryl-[protein] + ATP = O-phospho-L-seryl-[protein] + ADP + H(+)</text>
        <dbReference type="Rhea" id="RHEA:17989"/>
        <dbReference type="Rhea" id="RHEA-COMP:9863"/>
        <dbReference type="Rhea" id="RHEA-COMP:11604"/>
        <dbReference type="ChEBI" id="CHEBI:15378"/>
        <dbReference type="ChEBI" id="CHEBI:29999"/>
        <dbReference type="ChEBI" id="CHEBI:30616"/>
        <dbReference type="ChEBI" id="CHEBI:83421"/>
        <dbReference type="ChEBI" id="CHEBI:456216"/>
        <dbReference type="EC" id="2.7.11.1"/>
    </reaction>
</comment>
<evidence type="ECO:0000256" key="9">
    <source>
        <dbReference type="ARBA" id="ARBA00022741"/>
    </source>
</evidence>
<dbReference type="Pfam" id="PF07714">
    <property type="entry name" value="PK_Tyr_Ser-Thr"/>
    <property type="match status" value="1"/>
</dbReference>
<dbReference type="AlphaFoldDB" id="A0A0D3FS74"/>
<dbReference type="SUPFAM" id="SSF56112">
    <property type="entry name" value="Protein kinase-like (PK-like)"/>
    <property type="match status" value="1"/>
</dbReference>
<dbReference type="Pfam" id="PF00560">
    <property type="entry name" value="LRR_1"/>
    <property type="match status" value="5"/>
</dbReference>
<dbReference type="GO" id="GO:0005524">
    <property type="term" value="F:ATP binding"/>
    <property type="evidence" value="ECO:0007669"/>
    <property type="project" value="UniProtKB-UniRule"/>
</dbReference>
<evidence type="ECO:0000256" key="17">
    <source>
        <dbReference type="ARBA" id="ARBA00048679"/>
    </source>
</evidence>
<evidence type="ECO:0000256" key="15">
    <source>
        <dbReference type="ARBA" id="ARBA00023180"/>
    </source>
</evidence>
<evidence type="ECO:0000256" key="18">
    <source>
        <dbReference type="PROSITE-ProRule" id="PRU10141"/>
    </source>
</evidence>
<dbReference type="FunFam" id="3.30.200.20:FF:000565">
    <property type="entry name" value="LRR receptor-like serine/threonine-protein kinase RCH1"/>
    <property type="match status" value="1"/>
</dbReference>
<evidence type="ECO:0000256" key="5">
    <source>
        <dbReference type="ARBA" id="ARBA00022679"/>
    </source>
</evidence>
<dbReference type="PROSITE" id="PS00107">
    <property type="entry name" value="PROTEIN_KINASE_ATP"/>
    <property type="match status" value="1"/>
</dbReference>
<dbReference type="HOGENOM" id="CLU_000288_22_1_1"/>
<dbReference type="PROSITE" id="PS00108">
    <property type="entry name" value="PROTEIN_KINASE_ST"/>
    <property type="match status" value="1"/>
</dbReference>
<evidence type="ECO:0000256" key="13">
    <source>
        <dbReference type="ARBA" id="ARBA00023136"/>
    </source>
</evidence>
<dbReference type="GO" id="GO:0001653">
    <property type="term" value="F:peptide receptor activity"/>
    <property type="evidence" value="ECO:0007669"/>
    <property type="project" value="UniProtKB-ARBA"/>
</dbReference>
<evidence type="ECO:0000256" key="16">
    <source>
        <dbReference type="ARBA" id="ARBA00047899"/>
    </source>
</evidence>
<dbReference type="PANTHER" id="PTHR27000">
    <property type="entry name" value="LEUCINE-RICH REPEAT RECEPTOR-LIKE PROTEIN KINASE FAMILY PROTEIN-RELATED"/>
    <property type="match status" value="1"/>
</dbReference>
<dbReference type="PROSITE" id="PS51450">
    <property type="entry name" value="LRR"/>
    <property type="match status" value="1"/>
</dbReference>
<dbReference type="InterPro" id="IPR003591">
    <property type="entry name" value="Leu-rich_rpt_typical-subtyp"/>
</dbReference>
<evidence type="ECO:0000256" key="20">
    <source>
        <dbReference type="SAM" id="SignalP"/>
    </source>
</evidence>
<dbReference type="eggNOG" id="ENOG502QQEU">
    <property type="taxonomic scope" value="Eukaryota"/>
</dbReference>
<name>A0A0D3FS74_9ORYZ</name>
<dbReference type="GO" id="GO:0004674">
    <property type="term" value="F:protein serine/threonine kinase activity"/>
    <property type="evidence" value="ECO:0007669"/>
    <property type="project" value="UniProtKB-KW"/>
</dbReference>
<feature type="compositionally biased region" description="Polar residues" evidence="19">
    <location>
        <begin position="1085"/>
        <end position="1098"/>
    </location>
</feature>
<comment type="subcellular location">
    <subcellularLocation>
        <location evidence="1">Cell membrane</location>
        <topology evidence="1">Single-pass membrane protein</topology>
    </subcellularLocation>
</comment>
<dbReference type="SMART" id="SM00220">
    <property type="entry name" value="S_TKc"/>
    <property type="match status" value="1"/>
</dbReference>
<dbReference type="PROSITE" id="PS50011">
    <property type="entry name" value="PROTEIN_KINASE_DOM"/>
    <property type="match status" value="1"/>
</dbReference>
<evidence type="ECO:0000256" key="3">
    <source>
        <dbReference type="ARBA" id="ARBA00022527"/>
    </source>
</evidence>
<keyword evidence="4" id="KW-0433">Leucine-rich repeat</keyword>
<dbReference type="Gene3D" id="1.10.510.10">
    <property type="entry name" value="Transferase(Phosphotransferase) domain 1"/>
    <property type="match status" value="1"/>
</dbReference>
<feature type="compositionally biased region" description="Low complexity" evidence="19">
    <location>
        <begin position="1054"/>
        <end position="1084"/>
    </location>
</feature>
<accession>A0A0D3FS74</accession>
<dbReference type="EnsemblPlants" id="OBART04G01410.1">
    <property type="protein sequence ID" value="OBART04G01410.1"/>
    <property type="gene ID" value="OBART04G01410"/>
</dbReference>
<evidence type="ECO:0000256" key="2">
    <source>
        <dbReference type="ARBA" id="ARBA00012513"/>
    </source>
</evidence>
<feature type="chain" id="PRO_5002261884" description="non-specific serine/threonine protein kinase" evidence="20">
    <location>
        <begin position="32"/>
        <end position="1098"/>
    </location>
</feature>
<dbReference type="Proteomes" id="UP000026960">
    <property type="component" value="Chromosome 4"/>
</dbReference>
<keyword evidence="13" id="KW-0472">Membrane</keyword>
<keyword evidence="12" id="KW-1133">Transmembrane helix</keyword>
<feature type="region of interest" description="Disordered" evidence="19">
    <location>
        <begin position="1054"/>
        <end position="1098"/>
    </location>
</feature>
<keyword evidence="14" id="KW-0675">Receptor</keyword>
<organism evidence="22">
    <name type="scientific">Oryza barthii</name>
    <dbReference type="NCBI Taxonomy" id="65489"/>
    <lineage>
        <taxon>Eukaryota</taxon>
        <taxon>Viridiplantae</taxon>
        <taxon>Streptophyta</taxon>
        <taxon>Embryophyta</taxon>
        <taxon>Tracheophyta</taxon>
        <taxon>Spermatophyta</taxon>
        <taxon>Magnoliopsida</taxon>
        <taxon>Liliopsida</taxon>
        <taxon>Poales</taxon>
        <taxon>Poaceae</taxon>
        <taxon>BOP clade</taxon>
        <taxon>Oryzoideae</taxon>
        <taxon>Oryzeae</taxon>
        <taxon>Oryzinae</taxon>
        <taxon>Oryza</taxon>
    </lineage>
</organism>
<comment type="catalytic activity">
    <reaction evidence="16">
        <text>L-threonyl-[protein] + ATP = O-phospho-L-threonyl-[protein] + ADP + H(+)</text>
        <dbReference type="Rhea" id="RHEA:46608"/>
        <dbReference type="Rhea" id="RHEA-COMP:11060"/>
        <dbReference type="Rhea" id="RHEA-COMP:11605"/>
        <dbReference type="ChEBI" id="CHEBI:15378"/>
        <dbReference type="ChEBI" id="CHEBI:30013"/>
        <dbReference type="ChEBI" id="CHEBI:30616"/>
        <dbReference type="ChEBI" id="CHEBI:61977"/>
        <dbReference type="ChEBI" id="CHEBI:456216"/>
        <dbReference type="EC" id="2.7.11.1"/>
    </reaction>
</comment>
<keyword evidence="10" id="KW-0418">Kinase</keyword>
<evidence type="ECO:0000256" key="4">
    <source>
        <dbReference type="ARBA" id="ARBA00022614"/>
    </source>
</evidence>
<evidence type="ECO:0000256" key="12">
    <source>
        <dbReference type="ARBA" id="ARBA00022989"/>
    </source>
</evidence>
<reference evidence="22" key="2">
    <citation type="submission" date="2015-03" db="UniProtKB">
        <authorList>
            <consortium name="EnsemblPlants"/>
        </authorList>
    </citation>
    <scope>IDENTIFICATION</scope>
</reference>
<feature type="binding site" evidence="18">
    <location>
        <position position="774"/>
    </location>
    <ligand>
        <name>ATP</name>
        <dbReference type="ChEBI" id="CHEBI:30616"/>
    </ligand>
</feature>
<dbReference type="FunFam" id="1.10.510.10:FF:000276">
    <property type="entry name" value="LRR receptor-like serine/threonine-protein kinase RCH1"/>
    <property type="match status" value="1"/>
</dbReference>
<dbReference type="Pfam" id="PF13855">
    <property type="entry name" value="LRR_8"/>
    <property type="match status" value="2"/>
</dbReference>
<dbReference type="PaxDb" id="65489-OBART04G01410.1"/>
<dbReference type="Gene3D" id="3.30.200.20">
    <property type="entry name" value="Phosphorylase Kinase, domain 1"/>
    <property type="match status" value="1"/>
</dbReference>
<evidence type="ECO:0000256" key="6">
    <source>
        <dbReference type="ARBA" id="ARBA00022692"/>
    </source>
</evidence>
<proteinExistence type="predicted"/>
<dbReference type="InterPro" id="IPR032675">
    <property type="entry name" value="LRR_dom_sf"/>
</dbReference>
<evidence type="ECO:0000256" key="10">
    <source>
        <dbReference type="ARBA" id="ARBA00022777"/>
    </source>
</evidence>
<dbReference type="InterPro" id="IPR001245">
    <property type="entry name" value="Ser-Thr/Tyr_kinase_cat_dom"/>
</dbReference>
<keyword evidence="15" id="KW-0325">Glycoprotein</keyword>
<dbReference type="InterPro" id="IPR000719">
    <property type="entry name" value="Prot_kinase_dom"/>
</dbReference>
<evidence type="ECO:0000313" key="22">
    <source>
        <dbReference type="EnsemblPlants" id="OBART04G01410.1"/>
    </source>
</evidence>
<keyword evidence="7 20" id="KW-0732">Signal</keyword>
<evidence type="ECO:0000256" key="7">
    <source>
        <dbReference type="ARBA" id="ARBA00022729"/>
    </source>
</evidence>
<dbReference type="InterPro" id="IPR008271">
    <property type="entry name" value="Ser/Thr_kinase_AS"/>
</dbReference>